<comment type="function">
    <text evidence="4">Dirigent proteins impart stereoselectivity on the phenoxy radical-coupling reaction, yielding optically active lignans from two molecules of coniferyl alcohol in the biosynthesis of lignans, flavonolignans, and alkaloids and thus plays a central role in plant secondary metabolism.</text>
</comment>
<dbReference type="PROSITE" id="PS51257">
    <property type="entry name" value="PROKAR_LIPOPROTEIN"/>
    <property type="match status" value="1"/>
</dbReference>
<keyword evidence="3 4" id="KW-0964">Secreted</keyword>
<dbReference type="SUPFAM" id="SSF141493">
    <property type="entry name" value="Allene oxide cyclase-like"/>
    <property type="match status" value="1"/>
</dbReference>
<accession>A0ABD1YJE8</accession>
<dbReference type="InterPro" id="IPR044859">
    <property type="entry name" value="Allene_oxi_cyc_Dirigent"/>
</dbReference>
<evidence type="ECO:0000313" key="5">
    <source>
        <dbReference type="EMBL" id="KAL2630773.1"/>
    </source>
</evidence>
<sequence>MRPTQGAMTLPMMLVTVLAICSCGQGVASLETFTYYLHDSFLPPEATVAQVASANGAKVTAFDSPLRLGVDKESLLVGSGMGSITALKGINFITETHDITIPELKYQGSIAASGRFSFSSPSWQLAVTGGTGSFSGAYGHFTVSFADPNPAGYVLKYEASLTLPSVSACSAET</sequence>
<dbReference type="InterPro" id="IPR034871">
    <property type="entry name" value="Allene_oxi_cyc_sf"/>
</dbReference>
<feature type="signal peptide" evidence="4">
    <location>
        <begin position="1"/>
        <end position="29"/>
    </location>
</feature>
<dbReference type="EMBL" id="JBHFFA010000004">
    <property type="protein sequence ID" value="KAL2630773.1"/>
    <property type="molecule type" value="Genomic_DNA"/>
</dbReference>
<comment type="subcellular location">
    <subcellularLocation>
        <location evidence="4">Secreted</location>
        <location evidence="4">Extracellular space</location>
        <location evidence="4">Apoplast</location>
    </subcellularLocation>
</comment>
<dbReference type="GO" id="GO:0009699">
    <property type="term" value="P:phenylpropanoid biosynthetic process"/>
    <property type="evidence" value="ECO:0007669"/>
    <property type="project" value="UniProtKB-ARBA"/>
</dbReference>
<dbReference type="PANTHER" id="PTHR21495">
    <property type="entry name" value="NUCLEOPORIN-RELATED"/>
    <property type="match status" value="1"/>
</dbReference>
<gene>
    <name evidence="5" type="ORF">R1flu_015459</name>
</gene>
<evidence type="ECO:0000256" key="3">
    <source>
        <dbReference type="ARBA" id="ARBA00022525"/>
    </source>
</evidence>
<dbReference type="GO" id="GO:0048046">
    <property type="term" value="C:apoplast"/>
    <property type="evidence" value="ECO:0007669"/>
    <property type="project" value="UniProtKB-SubCell"/>
</dbReference>
<proteinExistence type="inferred from homology"/>
<evidence type="ECO:0000256" key="4">
    <source>
        <dbReference type="RuleBase" id="RU363099"/>
    </source>
</evidence>
<dbReference type="Proteomes" id="UP001605036">
    <property type="component" value="Unassembled WGS sequence"/>
</dbReference>
<feature type="chain" id="PRO_5044534301" description="Dirigent protein" evidence="4">
    <location>
        <begin position="30"/>
        <end position="173"/>
    </location>
</feature>
<dbReference type="AlphaFoldDB" id="A0ABD1YJE8"/>
<dbReference type="Gene3D" id="2.40.480.10">
    <property type="entry name" value="Allene oxide cyclase-like"/>
    <property type="match status" value="1"/>
</dbReference>
<organism evidence="5 6">
    <name type="scientific">Riccia fluitans</name>
    <dbReference type="NCBI Taxonomy" id="41844"/>
    <lineage>
        <taxon>Eukaryota</taxon>
        <taxon>Viridiplantae</taxon>
        <taxon>Streptophyta</taxon>
        <taxon>Embryophyta</taxon>
        <taxon>Marchantiophyta</taxon>
        <taxon>Marchantiopsida</taxon>
        <taxon>Marchantiidae</taxon>
        <taxon>Marchantiales</taxon>
        <taxon>Ricciaceae</taxon>
        <taxon>Riccia</taxon>
    </lineage>
</organism>
<dbReference type="InterPro" id="IPR004265">
    <property type="entry name" value="Dirigent"/>
</dbReference>
<comment type="caution">
    <text evidence="5">The sequence shown here is derived from an EMBL/GenBank/DDBJ whole genome shotgun (WGS) entry which is preliminary data.</text>
</comment>
<protein>
    <recommendedName>
        <fullName evidence="4">Dirigent protein</fullName>
    </recommendedName>
</protein>
<keyword evidence="4" id="KW-0052">Apoplast</keyword>
<evidence type="ECO:0000256" key="1">
    <source>
        <dbReference type="ARBA" id="ARBA00010746"/>
    </source>
</evidence>
<evidence type="ECO:0000256" key="2">
    <source>
        <dbReference type="ARBA" id="ARBA00011738"/>
    </source>
</evidence>
<evidence type="ECO:0000313" key="6">
    <source>
        <dbReference type="Proteomes" id="UP001605036"/>
    </source>
</evidence>
<name>A0ABD1YJE8_9MARC</name>
<keyword evidence="4" id="KW-0732">Signal</keyword>
<keyword evidence="6" id="KW-1185">Reference proteome</keyword>
<reference evidence="5 6" key="1">
    <citation type="submission" date="2024-09" db="EMBL/GenBank/DDBJ databases">
        <title>Chromosome-scale assembly of Riccia fluitans.</title>
        <authorList>
            <person name="Paukszto L."/>
            <person name="Sawicki J."/>
            <person name="Karawczyk K."/>
            <person name="Piernik-Szablinska J."/>
            <person name="Szczecinska M."/>
            <person name="Mazdziarz M."/>
        </authorList>
    </citation>
    <scope>NUCLEOTIDE SEQUENCE [LARGE SCALE GENOMIC DNA]</scope>
    <source>
        <strain evidence="5">Rf_01</strain>
        <tissue evidence="5">Aerial parts of the thallus</tissue>
    </source>
</reference>
<comment type="similarity">
    <text evidence="1 4">Belongs to the plant dirigent protein family.</text>
</comment>
<comment type="subunit">
    <text evidence="2 4">Homodimer.</text>
</comment>
<dbReference type="Pfam" id="PF03018">
    <property type="entry name" value="Dirigent"/>
    <property type="match status" value="1"/>
</dbReference>